<dbReference type="Proteomes" id="UP000198929">
    <property type="component" value="Unassembled WGS sequence"/>
</dbReference>
<dbReference type="InterPro" id="IPR050491">
    <property type="entry name" value="AmpC-like"/>
</dbReference>
<gene>
    <name evidence="2" type="ORF">SAMN05661109_00830</name>
</gene>
<feature type="domain" description="Beta-lactamase-related" evidence="1">
    <location>
        <begin position="55"/>
        <end position="276"/>
    </location>
</feature>
<evidence type="ECO:0000313" key="2">
    <source>
        <dbReference type="EMBL" id="SER69774.1"/>
    </source>
</evidence>
<dbReference type="InterPro" id="IPR012338">
    <property type="entry name" value="Beta-lactam/transpept-like"/>
</dbReference>
<dbReference type="PANTHER" id="PTHR46825">
    <property type="entry name" value="D-ALANYL-D-ALANINE-CARBOXYPEPTIDASE/ENDOPEPTIDASE AMPH"/>
    <property type="match status" value="1"/>
</dbReference>
<dbReference type="RefSeq" id="WP_092256557.1">
    <property type="nucleotide sequence ID" value="NZ_CP047199.1"/>
</dbReference>
<organism evidence="2 3">
    <name type="scientific">Corynebacterium cystitidis DSM 20524</name>
    <dbReference type="NCBI Taxonomy" id="1121357"/>
    <lineage>
        <taxon>Bacteria</taxon>
        <taxon>Bacillati</taxon>
        <taxon>Actinomycetota</taxon>
        <taxon>Actinomycetes</taxon>
        <taxon>Mycobacteriales</taxon>
        <taxon>Corynebacteriaceae</taxon>
        <taxon>Corynebacterium</taxon>
    </lineage>
</organism>
<evidence type="ECO:0000259" key="1">
    <source>
        <dbReference type="Pfam" id="PF00144"/>
    </source>
</evidence>
<keyword evidence="3" id="KW-1185">Reference proteome</keyword>
<dbReference type="Pfam" id="PF00144">
    <property type="entry name" value="Beta-lactamase"/>
    <property type="match status" value="1"/>
</dbReference>
<accession>A0A1H9RAP3</accession>
<protein>
    <submittedName>
        <fullName evidence="2">Beta-lactamase</fullName>
    </submittedName>
</protein>
<dbReference type="InterPro" id="IPR001466">
    <property type="entry name" value="Beta-lactam-related"/>
</dbReference>
<name>A0A1H9RAP3_9CORY</name>
<dbReference type="AlphaFoldDB" id="A0A1H9RAP3"/>
<dbReference type="PANTHER" id="PTHR46825:SF9">
    <property type="entry name" value="BETA-LACTAMASE-RELATED DOMAIN-CONTAINING PROTEIN"/>
    <property type="match status" value="1"/>
</dbReference>
<reference evidence="3" key="1">
    <citation type="submission" date="2016-10" db="EMBL/GenBank/DDBJ databases">
        <authorList>
            <person name="Varghese N."/>
            <person name="Submissions S."/>
        </authorList>
    </citation>
    <scope>NUCLEOTIDE SEQUENCE [LARGE SCALE GENOMIC DNA]</scope>
    <source>
        <strain evidence="3">DSM 20524</strain>
    </source>
</reference>
<dbReference type="Gene3D" id="3.40.710.10">
    <property type="entry name" value="DD-peptidase/beta-lactamase superfamily"/>
    <property type="match status" value="1"/>
</dbReference>
<dbReference type="EMBL" id="FOGQ01000002">
    <property type="protein sequence ID" value="SER69774.1"/>
    <property type="molecule type" value="Genomic_DNA"/>
</dbReference>
<sequence length="335" mass="35948">MELRNINKIALASALIAVTVGVGLARLPAFRLSTNPTGDARISEALRAGARTGHHHLAAFVLVDGDVCFGGLGADETSEFEIGSITKVFNGELLDQAVERDELTYNTTVAEILGERAEGSMLADVTLLELATHTSGLPRLGKQKPRNILAALIGRNPDVGQTRDFVIDSALSARLKDRGKENYSNLGHAFLGQLLAESAGVSYAELIQRDIFTPLGMTDSYVALPGTVGPDAPRGVGGFGLPVQPWESDGPAPAGAIRSTPRDMAKFAQAIVDKQTPNPVWAHDDDYFWHNGATFGFADELRIYPERRAAIYAAGDTCTEINTVIEALQQSVWHE</sequence>
<dbReference type="STRING" id="1121357.SAMN05661109_00830"/>
<proteinExistence type="predicted"/>
<dbReference type="SUPFAM" id="SSF56601">
    <property type="entry name" value="beta-lactamase/transpeptidase-like"/>
    <property type="match status" value="1"/>
</dbReference>
<evidence type="ECO:0000313" key="3">
    <source>
        <dbReference type="Proteomes" id="UP000198929"/>
    </source>
</evidence>